<evidence type="ECO:0000313" key="2">
    <source>
        <dbReference type="EMBL" id="WMW23011.1"/>
    </source>
</evidence>
<proteinExistence type="predicted"/>
<dbReference type="Proteomes" id="UP001183006">
    <property type="component" value="Chromosome"/>
</dbReference>
<name>A0AA51YHC2_9EURY</name>
<gene>
    <name evidence="2" type="ORF">RE476_04060</name>
</gene>
<keyword evidence="3" id="KW-1185">Reference proteome</keyword>
<dbReference type="InterPro" id="IPR050765">
    <property type="entry name" value="Riboflavin_Biosynth_HTPR"/>
</dbReference>
<dbReference type="AlphaFoldDB" id="A0AA51YHC2"/>
<dbReference type="InterPro" id="IPR024072">
    <property type="entry name" value="DHFR-like_dom_sf"/>
</dbReference>
<dbReference type="Pfam" id="PF01872">
    <property type="entry name" value="RibD_C"/>
    <property type="match status" value="1"/>
</dbReference>
<evidence type="ECO:0000313" key="3">
    <source>
        <dbReference type="Proteomes" id="UP001183006"/>
    </source>
</evidence>
<reference evidence="2" key="1">
    <citation type="submission" date="2023-08" db="EMBL/GenBank/DDBJ databases">
        <title>Methanolobus mangrovi sp. nov. and Methanolobus sediminis sp. nov, two novel methylotrophic methanogens isolated from mangrove sediments in China.</title>
        <authorList>
            <person name="Zhou J."/>
        </authorList>
    </citation>
    <scope>NUCLEOTIDE SEQUENCE</scope>
    <source>
        <strain evidence="2">FTZ2</strain>
    </source>
</reference>
<evidence type="ECO:0000259" key="1">
    <source>
        <dbReference type="Pfam" id="PF01872"/>
    </source>
</evidence>
<dbReference type="InterPro" id="IPR002734">
    <property type="entry name" value="RibDG_C"/>
</dbReference>
<feature type="domain" description="Bacterial bifunctional deaminase-reductase C-terminal" evidence="1">
    <location>
        <begin position="4"/>
        <end position="162"/>
    </location>
</feature>
<sequence>MRDVVLLITCSLDGFIAAEDGNVDWLLPDKEYDFDAFMHEVDILLMGHKTYDQVLGFGKWLYEGKECYVFTKQHPCPEDKRVIFSDDPIGTAENLMLGSGGAIWVVGGTSIISQLLNKNLINELRIVVQPIVLGKGIPLFRDIKKSIKLELIATQVFGSGLVELVYRPGI</sequence>
<dbReference type="RefSeq" id="WP_309309126.1">
    <property type="nucleotide sequence ID" value="NZ_CP133594.1"/>
</dbReference>
<accession>A0AA51YHC2</accession>
<dbReference type="EMBL" id="CP133594">
    <property type="protein sequence ID" value="WMW23011.1"/>
    <property type="molecule type" value="Genomic_DNA"/>
</dbReference>
<protein>
    <submittedName>
        <fullName evidence="2">Dihydrofolate reductase family protein</fullName>
    </submittedName>
</protein>
<dbReference type="PANTHER" id="PTHR38011">
    <property type="entry name" value="DIHYDROFOLATE REDUCTASE FAMILY PROTEIN (AFU_ORTHOLOGUE AFUA_8G06820)"/>
    <property type="match status" value="1"/>
</dbReference>
<dbReference type="KEGG" id="mmav:RE476_04060"/>
<dbReference type="GeneID" id="84229287"/>
<dbReference type="Gene3D" id="3.40.430.10">
    <property type="entry name" value="Dihydrofolate Reductase, subunit A"/>
    <property type="match status" value="1"/>
</dbReference>
<dbReference type="PANTHER" id="PTHR38011:SF11">
    <property type="entry name" value="2,5-DIAMINO-6-RIBOSYLAMINO-4(3H)-PYRIMIDINONE 5'-PHOSPHATE REDUCTASE"/>
    <property type="match status" value="1"/>
</dbReference>
<dbReference type="GO" id="GO:0009231">
    <property type="term" value="P:riboflavin biosynthetic process"/>
    <property type="evidence" value="ECO:0007669"/>
    <property type="project" value="InterPro"/>
</dbReference>
<dbReference type="GO" id="GO:0008703">
    <property type="term" value="F:5-amino-6-(5-phosphoribosylamino)uracil reductase activity"/>
    <property type="evidence" value="ECO:0007669"/>
    <property type="project" value="InterPro"/>
</dbReference>
<dbReference type="SUPFAM" id="SSF53597">
    <property type="entry name" value="Dihydrofolate reductase-like"/>
    <property type="match status" value="1"/>
</dbReference>
<organism evidence="2 3">
    <name type="scientific">Methanolobus mangrovi</name>
    <dbReference type="NCBI Taxonomy" id="3072977"/>
    <lineage>
        <taxon>Archaea</taxon>
        <taxon>Methanobacteriati</taxon>
        <taxon>Methanobacteriota</taxon>
        <taxon>Stenosarchaea group</taxon>
        <taxon>Methanomicrobia</taxon>
        <taxon>Methanosarcinales</taxon>
        <taxon>Methanosarcinaceae</taxon>
        <taxon>Methanolobus</taxon>
    </lineage>
</organism>